<protein>
    <recommendedName>
        <fullName evidence="3">N-acetyltransferase domain-containing protein</fullName>
    </recommendedName>
</protein>
<dbReference type="Proteomes" id="UP000658656">
    <property type="component" value="Unassembled WGS sequence"/>
</dbReference>
<evidence type="ECO:0000313" key="5">
    <source>
        <dbReference type="Proteomes" id="UP000658656"/>
    </source>
</evidence>
<dbReference type="AlphaFoldDB" id="A0A8H9IYF7"/>
<dbReference type="InterPro" id="IPR050832">
    <property type="entry name" value="Bact_Acetyltransf"/>
</dbReference>
<reference evidence="4" key="2">
    <citation type="submission" date="2020-09" db="EMBL/GenBank/DDBJ databases">
        <authorList>
            <person name="Sun Q."/>
            <person name="Zhou Y."/>
        </authorList>
    </citation>
    <scope>NUCLEOTIDE SEQUENCE</scope>
    <source>
        <strain evidence="4">CGMCC 4.7679</strain>
    </source>
</reference>
<evidence type="ECO:0000259" key="3">
    <source>
        <dbReference type="PROSITE" id="PS51186"/>
    </source>
</evidence>
<evidence type="ECO:0000256" key="2">
    <source>
        <dbReference type="ARBA" id="ARBA00023315"/>
    </source>
</evidence>
<keyword evidence="5" id="KW-1185">Reference proteome</keyword>
<dbReference type="PROSITE" id="PS51186">
    <property type="entry name" value="GNAT"/>
    <property type="match status" value="1"/>
</dbReference>
<dbReference type="RefSeq" id="WP_145933394.1">
    <property type="nucleotide sequence ID" value="NZ_BNAV01000008.1"/>
</dbReference>
<dbReference type="PANTHER" id="PTHR43877">
    <property type="entry name" value="AMINOALKYLPHOSPHONATE N-ACETYLTRANSFERASE-RELATED-RELATED"/>
    <property type="match status" value="1"/>
</dbReference>
<keyword evidence="1" id="KW-0808">Transferase</keyword>
<feature type="domain" description="N-acetyltransferase" evidence="3">
    <location>
        <begin position="2"/>
        <end position="145"/>
    </location>
</feature>
<dbReference type="Gene3D" id="3.40.630.30">
    <property type="match status" value="1"/>
</dbReference>
<dbReference type="SUPFAM" id="SSF55729">
    <property type="entry name" value="Acyl-CoA N-acyltransferases (Nat)"/>
    <property type="match status" value="1"/>
</dbReference>
<dbReference type="CDD" id="cd04301">
    <property type="entry name" value="NAT_SF"/>
    <property type="match status" value="1"/>
</dbReference>
<dbReference type="OrthoDB" id="9789603at2"/>
<dbReference type="InterPro" id="IPR016181">
    <property type="entry name" value="Acyl_CoA_acyltransferase"/>
</dbReference>
<dbReference type="Pfam" id="PF00583">
    <property type="entry name" value="Acetyltransf_1"/>
    <property type="match status" value="1"/>
</dbReference>
<evidence type="ECO:0000313" key="4">
    <source>
        <dbReference type="EMBL" id="GHF70759.1"/>
    </source>
</evidence>
<keyword evidence="2" id="KW-0012">Acyltransferase</keyword>
<dbReference type="InterPro" id="IPR000182">
    <property type="entry name" value="GNAT_dom"/>
</dbReference>
<proteinExistence type="predicted"/>
<dbReference type="GO" id="GO:0016747">
    <property type="term" value="F:acyltransferase activity, transferring groups other than amino-acyl groups"/>
    <property type="evidence" value="ECO:0007669"/>
    <property type="project" value="InterPro"/>
</dbReference>
<dbReference type="EMBL" id="BNAV01000008">
    <property type="protein sequence ID" value="GHF70759.1"/>
    <property type="molecule type" value="Genomic_DNA"/>
</dbReference>
<sequence length="145" mass="15929">MVSLRPATPEDAAEVAPLLVELGYPDNEVDVVKARLARWTREQTGAALVAELDGRVVGTIAVIAVPFFEREGYWGRIVALVVSAGCRGRGVGRQLVEAAEAKARELGCIKMEVSSSRSRNESHPFYRSLGYQDWAGHSTRYLKQL</sequence>
<name>A0A8H9IYF7_9PSEU</name>
<organism evidence="4 5">
    <name type="scientific">Amycolatopsis bartoniae</name>
    <dbReference type="NCBI Taxonomy" id="941986"/>
    <lineage>
        <taxon>Bacteria</taxon>
        <taxon>Bacillati</taxon>
        <taxon>Actinomycetota</taxon>
        <taxon>Actinomycetes</taxon>
        <taxon>Pseudonocardiales</taxon>
        <taxon>Pseudonocardiaceae</taxon>
        <taxon>Amycolatopsis</taxon>
    </lineage>
</organism>
<reference evidence="4" key="1">
    <citation type="journal article" date="2014" name="Int. J. Syst. Evol. Microbiol.">
        <title>Complete genome sequence of Corynebacterium casei LMG S-19264T (=DSM 44701T), isolated from a smear-ripened cheese.</title>
        <authorList>
            <consortium name="US DOE Joint Genome Institute (JGI-PGF)"/>
            <person name="Walter F."/>
            <person name="Albersmeier A."/>
            <person name="Kalinowski J."/>
            <person name="Ruckert C."/>
        </authorList>
    </citation>
    <scope>NUCLEOTIDE SEQUENCE</scope>
    <source>
        <strain evidence="4">CGMCC 4.7679</strain>
    </source>
</reference>
<gene>
    <name evidence="4" type="ORF">GCM10017566_50730</name>
</gene>
<accession>A0A8H9IYF7</accession>
<evidence type="ECO:0000256" key="1">
    <source>
        <dbReference type="ARBA" id="ARBA00022679"/>
    </source>
</evidence>
<comment type="caution">
    <text evidence="4">The sequence shown here is derived from an EMBL/GenBank/DDBJ whole genome shotgun (WGS) entry which is preliminary data.</text>
</comment>